<evidence type="ECO:0000256" key="1">
    <source>
        <dbReference type="SAM" id="Phobius"/>
    </source>
</evidence>
<evidence type="ECO:0000259" key="2">
    <source>
        <dbReference type="Pfam" id="PF13349"/>
    </source>
</evidence>
<dbReference type="Proteomes" id="UP000644756">
    <property type="component" value="Unassembled WGS sequence"/>
</dbReference>
<comment type="caution">
    <text evidence="3">The sequence shown here is derived from an EMBL/GenBank/DDBJ whole genome shotgun (WGS) entry which is preliminary data.</text>
</comment>
<organism evidence="3 4">
    <name type="scientific">Paenibacillus abyssi</name>
    <dbReference type="NCBI Taxonomy" id="1340531"/>
    <lineage>
        <taxon>Bacteria</taxon>
        <taxon>Bacillati</taxon>
        <taxon>Bacillota</taxon>
        <taxon>Bacilli</taxon>
        <taxon>Bacillales</taxon>
        <taxon>Paenibacillaceae</taxon>
        <taxon>Paenibacillus</taxon>
    </lineage>
</organism>
<keyword evidence="1" id="KW-0472">Membrane</keyword>
<sequence length="322" mass="34387">MQNRKVKGIILVAVGIVAMWFTFSPINLFPSAFSFDTENIHVERSVEADAFKNIVIHTRSTDVNVVRSDSEQINVLLQGSASDNAADKLDLNIEPKGDTLELGLNVPGGFLISFNRSNVDLTVELPEKQWNKVVVRTGSGDIDLKKIEGASLEIEAGSGDVQASQIKGEVLVVNTGSGDINITEFEVNKANIMVGSGNITGSDFISQELKFTAGSGDVKLANGQSQLIGETGSGNVRIESDDLLYDADLHAGSGDITVNLSNQPQSLALDYSGSSGEGRIEWDGIAYDENSEDRDRIRGSFGSGNVQLKVRTSSGDFTLGKG</sequence>
<proteinExistence type="predicted"/>
<gene>
    <name evidence="3" type="ORF">GCM10010916_10390</name>
</gene>
<dbReference type="Pfam" id="PF13349">
    <property type="entry name" value="DUF4097"/>
    <property type="match status" value="1"/>
</dbReference>
<dbReference type="InterPro" id="IPR025164">
    <property type="entry name" value="Toastrack_DUF4097"/>
</dbReference>
<evidence type="ECO:0000313" key="4">
    <source>
        <dbReference type="Proteomes" id="UP000644756"/>
    </source>
</evidence>
<name>A0A917CPI7_9BACL</name>
<dbReference type="PANTHER" id="PTHR34094:SF1">
    <property type="entry name" value="PROTEIN FAM185A"/>
    <property type="match status" value="1"/>
</dbReference>
<reference evidence="3" key="2">
    <citation type="submission" date="2020-09" db="EMBL/GenBank/DDBJ databases">
        <authorList>
            <person name="Sun Q."/>
            <person name="Zhou Y."/>
        </authorList>
    </citation>
    <scope>NUCLEOTIDE SEQUENCE</scope>
    <source>
        <strain evidence="3">CGMCC 1.12987</strain>
    </source>
</reference>
<dbReference type="EMBL" id="BMGR01000003">
    <property type="protein sequence ID" value="GGF94921.1"/>
    <property type="molecule type" value="Genomic_DNA"/>
</dbReference>
<dbReference type="Gene3D" id="2.160.20.120">
    <property type="match status" value="1"/>
</dbReference>
<accession>A0A917CPI7</accession>
<keyword evidence="1" id="KW-0812">Transmembrane</keyword>
<feature type="domain" description="DUF4097" evidence="2">
    <location>
        <begin position="52"/>
        <end position="240"/>
    </location>
</feature>
<reference evidence="3" key="1">
    <citation type="journal article" date="2014" name="Int. J. Syst. Evol. Microbiol.">
        <title>Complete genome sequence of Corynebacterium casei LMG S-19264T (=DSM 44701T), isolated from a smear-ripened cheese.</title>
        <authorList>
            <consortium name="US DOE Joint Genome Institute (JGI-PGF)"/>
            <person name="Walter F."/>
            <person name="Albersmeier A."/>
            <person name="Kalinowski J."/>
            <person name="Ruckert C."/>
        </authorList>
    </citation>
    <scope>NUCLEOTIDE SEQUENCE</scope>
    <source>
        <strain evidence="3">CGMCC 1.12987</strain>
    </source>
</reference>
<dbReference type="AlphaFoldDB" id="A0A917CPI7"/>
<dbReference type="PANTHER" id="PTHR34094">
    <property type="match status" value="1"/>
</dbReference>
<dbReference type="RefSeq" id="WP_188529683.1">
    <property type="nucleotide sequence ID" value="NZ_BMGR01000003.1"/>
</dbReference>
<evidence type="ECO:0000313" key="3">
    <source>
        <dbReference type="EMBL" id="GGF94921.1"/>
    </source>
</evidence>
<protein>
    <recommendedName>
        <fullName evidence="2">DUF4097 domain-containing protein</fullName>
    </recommendedName>
</protein>
<keyword evidence="1" id="KW-1133">Transmembrane helix</keyword>
<keyword evidence="4" id="KW-1185">Reference proteome</keyword>
<feature type="transmembrane region" description="Helical" evidence="1">
    <location>
        <begin position="9"/>
        <end position="29"/>
    </location>
</feature>